<dbReference type="RefSeq" id="WP_074942130.1">
    <property type="nucleotide sequence ID" value="NZ_FOMC01000016.1"/>
</dbReference>
<keyword evidence="6" id="KW-1185">Reference proteome</keyword>
<dbReference type="InterPro" id="IPR003715">
    <property type="entry name" value="Poly_export_N"/>
</dbReference>
<evidence type="ECO:0000259" key="4">
    <source>
        <dbReference type="Pfam" id="PF10531"/>
    </source>
</evidence>
<feature type="domain" description="Soluble ligand binding" evidence="4">
    <location>
        <begin position="112"/>
        <end position="160"/>
    </location>
</feature>
<accession>A0A0P1GW58</accession>
<dbReference type="AlphaFoldDB" id="A0A0P1GW58"/>
<evidence type="ECO:0000256" key="1">
    <source>
        <dbReference type="ARBA" id="ARBA00022729"/>
    </source>
</evidence>
<gene>
    <name evidence="5" type="primary">kpsD_2</name>
    <name evidence="5" type="ORF">TRM7557_03115</name>
</gene>
<protein>
    <submittedName>
        <fullName evidence="5">Polysialic acid transport protein KpsD</fullName>
    </submittedName>
</protein>
<dbReference type="Gene3D" id="3.30.1950.10">
    <property type="entry name" value="wza like domain"/>
    <property type="match status" value="1"/>
</dbReference>
<reference evidence="5 6" key="1">
    <citation type="submission" date="2015-09" db="EMBL/GenBank/DDBJ databases">
        <authorList>
            <consortium name="Swine Surveillance"/>
        </authorList>
    </citation>
    <scope>NUCLEOTIDE SEQUENCE [LARGE SCALE GENOMIC DNA]</scope>
    <source>
        <strain evidence="5 6">CECT 7557</strain>
    </source>
</reference>
<evidence type="ECO:0000313" key="6">
    <source>
        <dbReference type="Proteomes" id="UP000052022"/>
    </source>
</evidence>
<dbReference type="STRING" id="928856.SAMN04488049_11663"/>
<dbReference type="Proteomes" id="UP000052022">
    <property type="component" value="Unassembled WGS sequence"/>
</dbReference>
<dbReference type="OrthoDB" id="197007at2"/>
<dbReference type="PANTHER" id="PTHR33619">
    <property type="entry name" value="POLYSACCHARIDE EXPORT PROTEIN GFCE-RELATED"/>
    <property type="match status" value="1"/>
</dbReference>
<evidence type="ECO:0000259" key="3">
    <source>
        <dbReference type="Pfam" id="PF02563"/>
    </source>
</evidence>
<feature type="chain" id="PRO_5006063824" evidence="2">
    <location>
        <begin position="23"/>
        <end position="198"/>
    </location>
</feature>
<dbReference type="GO" id="GO:0015159">
    <property type="term" value="F:polysaccharide transmembrane transporter activity"/>
    <property type="evidence" value="ECO:0007669"/>
    <property type="project" value="InterPro"/>
</dbReference>
<evidence type="ECO:0000256" key="2">
    <source>
        <dbReference type="SAM" id="SignalP"/>
    </source>
</evidence>
<dbReference type="InterPro" id="IPR049712">
    <property type="entry name" value="Poly_export"/>
</dbReference>
<sequence>MKRLFAPLMAAILLLTASIASANNFVIRSGDLLRVEVLEDTTINREVLVAPDGRISLPLAGNVSVSGITIPQAQARIRTQLASSFATEPTVVVSLLRLREPTQSSLAEPLSIFVLGEVNNPGVVAVEPGATLLQALAVAGGVTDFAAVKRIQLRRVVNGREELFYLNYQNVLDGQIGLGLSKMVEGDLIVVPARRLFE</sequence>
<organism evidence="5 6">
    <name type="scientific">Tritonibacter multivorans</name>
    <dbReference type="NCBI Taxonomy" id="928856"/>
    <lineage>
        <taxon>Bacteria</taxon>
        <taxon>Pseudomonadati</taxon>
        <taxon>Pseudomonadota</taxon>
        <taxon>Alphaproteobacteria</taxon>
        <taxon>Rhodobacterales</taxon>
        <taxon>Paracoccaceae</taxon>
        <taxon>Tritonibacter</taxon>
    </lineage>
</organism>
<dbReference type="InterPro" id="IPR019554">
    <property type="entry name" value="Soluble_ligand-bd"/>
</dbReference>
<evidence type="ECO:0000313" key="5">
    <source>
        <dbReference type="EMBL" id="CUH80872.1"/>
    </source>
</evidence>
<feature type="signal peptide" evidence="2">
    <location>
        <begin position="1"/>
        <end position="22"/>
    </location>
</feature>
<dbReference type="EMBL" id="CYSD01000040">
    <property type="protein sequence ID" value="CUH80872.1"/>
    <property type="molecule type" value="Genomic_DNA"/>
</dbReference>
<keyword evidence="1 2" id="KW-0732">Signal</keyword>
<dbReference type="Pfam" id="PF10531">
    <property type="entry name" value="SLBB"/>
    <property type="match status" value="1"/>
</dbReference>
<dbReference type="Gene3D" id="3.10.560.10">
    <property type="entry name" value="Outer membrane lipoprotein wza domain like"/>
    <property type="match status" value="1"/>
</dbReference>
<dbReference type="PANTHER" id="PTHR33619:SF3">
    <property type="entry name" value="POLYSACCHARIDE EXPORT PROTEIN GFCE-RELATED"/>
    <property type="match status" value="1"/>
</dbReference>
<feature type="domain" description="Polysaccharide export protein N-terminal" evidence="3">
    <location>
        <begin position="21"/>
        <end position="95"/>
    </location>
</feature>
<dbReference type="Pfam" id="PF02563">
    <property type="entry name" value="Poly_export"/>
    <property type="match status" value="1"/>
</dbReference>
<proteinExistence type="predicted"/>
<name>A0A0P1GW58_9RHOB</name>